<dbReference type="Gene3D" id="3.40.50.300">
    <property type="entry name" value="P-loop containing nucleotide triphosphate hydrolases"/>
    <property type="match status" value="2"/>
</dbReference>
<dbReference type="EMBL" id="AP026560">
    <property type="protein sequence ID" value="BDP42589.1"/>
    <property type="molecule type" value="Genomic_DNA"/>
</dbReference>
<organism evidence="4 5">
    <name type="scientific">Deinococcus aetherius</name>
    <dbReference type="NCBI Taxonomy" id="200252"/>
    <lineage>
        <taxon>Bacteria</taxon>
        <taxon>Thermotogati</taxon>
        <taxon>Deinococcota</taxon>
        <taxon>Deinococci</taxon>
        <taxon>Deinococcales</taxon>
        <taxon>Deinococcaceae</taxon>
        <taxon>Deinococcus</taxon>
    </lineage>
</organism>
<dbReference type="Proteomes" id="UP001064971">
    <property type="component" value="Chromosome"/>
</dbReference>
<sequence length="729" mass="81472">MAEFIQTEEFKVAGEEGERQVFEAVKAAFAGRDVLGFWRYPLVTETNVREPDVLLLDAELGVIVIEVKSLPITQIRGLSGYRWDLGQPYFGRMEINPFEQAKAQLQVVMRMLRGRPGLDRVPGRVLVAVPRITRDDWEEAPFNTLVGDTPLLFGDQLSSAKLMRALERTPLIAQGHPLDGAQWQALQRAFSTSGNIPAPRRPAPSAPPTTRPRRLDLVNTVATALRPLDLQQERIAKTIPPGPQCIRGLAGSGKTVLLAQKAATMHLKHPDWDIALVFFSRALYDQITLQVDHWLRVHSGGDVRLSDAKHKLRVLHAWGSQDQPGLYSTLADHVGVRPLGVRDTPYGYQAAKNAIYAARELLDAAEERQASLQFFDAVLVDEGQDLVTEDADLRYEDRQAFYWLAYQALRPVPQEDTLFPEMRPTSPPLRRLIWAYDEAQSLDSLMIPDTRTVFGSGWEEIFGAGATYKGGIGKSEVMRVCYRTPGPILMAAHALGMGLLREGGMLSGPTRREDWDRLGYRVTGSFREREPVTLERPEPHSPHPLVKLTDEPLVTFDVYPHRAAEMQALVERIRRDLREGLSLSRNLLVVTVGNYANFVQKDVVAALRRAGIDTYIPAASGINREGDNREPNRFWHEGAVTVTTIHRAKGNEADVVYVVGLDKVARDEGDIAVRNGLFVAMSRSRGWLHLSGAGMVGTPFEREVRRVLDSGPVLTFRPVVPRRRLDDEG</sequence>
<protein>
    <recommendedName>
        <fullName evidence="6">DNA helicase</fullName>
    </recommendedName>
</protein>
<dbReference type="PANTHER" id="PTHR11070:SF2">
    <property type="entry name" value="ATP-DEPENDENT DNA HELICASE SRS2"/>
    <property type="match status" value="1"/>
</dbReference>
<evidence type="ECO:0000256" key="1">
    <source>
        <dbReference type="SAM" id="MobiDB-lite"/>
    </source>
</evidence>
<reference evidence="4" key="1">
    <citation type="submission" date="2022-07" db="EMBL/GenBank/DDBJ databases">
        <title>Complete Genome Sequence of the Radioresistant Bacterium Deinococcus aetherius ST0316, Isolated from the Air Dust collected in Lower Stratosphere above Japan.</title>
        <authorList>
            <person name="Satoh K."/>
            <person name="Hagiwara K."/>
            <person name="Katsumata K."/>
            <person name="Kubo A."/>
            <person name="Yokobori S."/>
            <person name="Yamagishi A."/>
            <person name="Oono Y."/>
            <person name="Narumi I."/>
        </authorList>
    </citation>
    <scope>NUCLEOTIDE SEQUENCE</scope>
    <source>
        <strain evidence="4">ST0316</strain>
    </source>
</reference>
<feature type="region of interest" description="Disordered" evidence="1">
    <location>
        <begin position="192"/>
        <end position="212"/>
    </location>
</feature>
<dbReference type="RefSeq" id="WP_264775281.1">
    <property type="nucleotide sequence ID" value="NZ_AP026560.1"/>
</dbReference>
<evidence type="ECO:0000259" key="2">
    <source>
        <dbReference type="Pfam" id="PF08378"/>
    </source>
</evidence>
<dbReference type="Pfam" id="PF13538">
    <property type="entry name" value="UvrD_C_2"/>
    <property type="match status" value="1"/>
</dbReference>
<dbReference type="InterPro" id="IPR000212">
    <property type="entry name" value="DNA_helicase_UvrD/REP"/>
</dbReference>
<evidence type="ECO:0008006" key="6">
    <source>
        <dbReference type="Google" id="ProtNLM"/>
    </source>
</evidence>
<dbReference type="InterPro" id="IPR027417">
    <property type="entry name" value="P-loop_NTPase"/>
</dbReference>
<feature type="domain" description="UvrD-like helicase C-terminal" evidence="3">
    <location>
        <begin position="640"/>
        <end position="690"/>
    </location>
</feature>
<dbReference type="InterPro" id="IPR027785">
    <property type="entry name" value="UvrD-like_helicase_C"/>
</dbReference>
<keyword evidence="5" id="KW-1185">Reference proteome</keyword>
<dbReference type="Pfam" id="PF08378">
    <property type="entry name" value="NERD"/>
    <property type="match status" value="1"/>
</dbReference>
<dbReference type="SUPFAM" id="SSF52540">
    <property type="entry name" value="P-loop containing nucleoside triphosphate hydrolases"/>
    <property type="match status" value="1"/>
</dbReference>
<feature type="compositionally biased region" description="Pro residues" evidence="1">
    <location>
        <begin position="199"/>
        <end position="210"/>
    </location>
</feature>
<evidence type="ECO:0000313" key="5">
    <source>
        <dbReference type="Proteomes" id="UP001064971"/>
    </source>
</evidence>
<accession>A0ABM8AG03</accession>
<proteinExistence type="predicted"/>
<evidence type="ECO:0000313" key="4">
    <source>
        <dbReference type="EMBL" id="BDP42589.1"/>
    </source>
</evidence>
<name>A0ABM8AG03_9DEIO</name>
<dbReference type="InterPro" id="IPR011528">
    <property type="entry name" value="NERD"/>
</dbReference>
<feature type="domain" description="NERD" evidence="2">
    <location>
        <begin position="13"/>
        <end position="122"/>
    </location>
</feature>
<dbReference type="PANTHER" id="PTHR11070">
    <property type="entry name" value="UVRD / RECB / PCRA DNA HELICASE FAMILY MEMBER"/>
    <property type="match status" value="1"/>
</dbReference>
<gene>
    <name evidence="4" type="ORF">DAETH_25580</name>
</gene>
<evidence type="ECO:0000259" key="3">
    <source>
        <dbReference type="Pfam" id="PF13538"/>
    </source>
</evidence>